<dbReference type="AlphaFoldDB" id="A0A0E9UW81"/>
<reference evidence="1" key="1">
    <citation type="submission" date="2014-11" db="EMBL/GenBank/DDBJ databases">
        <authorList>
            <person name="Amaro Gonzalez C."/>
        </authorList>
    </citation>
    <scope>NUCLEOTIDE SEQUENCE</scope>
</reference>
<protein>
    <submittedName>
        <fullName evidence="1">Uncharacterized protein</fullName>
    </submittedName>
</protein>
<organism evidence="1">
    <name type="scientific">Anguilla anguilla</name>
    <name type="common">European freshwater eel</name>
    <name type="synonym">Muraena anguilla</name>
    <dbReference type="NCBI Taxonomy" id="7936"/>
    <lineage>
        <taxon>Eukaryota</taxon>
        <taxon>Metazoa</taxon>
        <taxon>Chordata</taxon>
        <taxon>Craniata</taxon>
        <taxon>Vertebrata</taxon>
        <taxon>Euteleostomi</taxon>
        <taxon>Actinopterygii</taxon>
        <taxon>Neopterygii</taxon>
        <taxon>Teleostei</taxon>
        <taxon>Anguilliformes</taxon>
        <taxon>Anguillidae</taxon>
        <taxon>Anguilla</taxon>
    </lineage>
</organism>
<sequence length="41" mass="4653">MNSVLSTLHFSFLKSCLILANKEELRHKCNIWASAGFSQVE</sequence>
<accession>A0A0E9UW81</accession>
<reference evidence="1" key="2">
    <citation type="journal article" date="2015" name="Fish Shellfish Immunol.">
        <title>Early steps in the European eel (Anguilla anguilla)-Vibrio vulnificus interaction in the gills: Role of the RtxA13 toxin.</title>
        <authorList>
            <person name="Callol A."/>
            <person name="Pajuelo D."/>
            <person name="Ebbesson L."/>
            <person name="Teles M."/>
            <person name="MacKenzie S."/>
            <person name="Amaro C."/>
        </authorList>
    </citation>
    <scope>NUCLEOTIDE SEQUENCE</scope>
</reference>
<dbReference type="EMBL" id="GBXM01039142">
    <property type="protein sequence ID" value="JAH69435.1"/>
    <property type="molecule type" value="Transcribed_RNA"/>
</dbReference>
<name>A0A0E9UW81_ANGAN</name>
<evidence type="ECO:0000313" key="1">
    <source>
        <dbReference type="EMBL" id="JAH69435.1"/>
    </source>
</evidence>
<proteinExistence type="predicted"/>